<dbReference type="Proteomes" id="UP000007947">
    <property type="component" value="Chromosome"/>
</dbReference>
<evidence type="ECO:0000313" key="3">
    <source>
        <dbReference type="Proteomes" id="UP000007947"/>
    </source>
</evidence>
<dbReference type="Gene3D" id="3.30.70.141">
    <property type="entry name" value="Nucleoside diphosphate kinase-like domain"/>
    <property type="match status" value="1"/>
</dbReference>
<dbReference type="InterPro" id="IPR036850">
    <property type="entry name" value="NDK-like_dom_sf"/>
</dbReference>
<evidence type="ECO:0000313" key="2">
    <source>
        <dbReference type="EMBL" id="BAK36654.1"/>
    </source>
</evidence>
<feature type="region of interest" description="Disordered" evidence="1">
    <location>
        <begin position="1"/>
        <end position="26"/>
    </location>
</feature>
<dbReference type="KEGG" id="mph:MLP_36400"/>
<sequence length="328" mass="34125">MSAAEVREAVDQRFPGSDDDIARGRRDAPAGNEFVVFSKPELGRLSGADLEKVWDLLASLLDTYGVTVHQTLILTGPELESSGAMADHYGVINKISRLGRSALTEATEQALSEQYADELAGGALVLGGHQFLDAYPEFSPYALGVLFANQTVGRLGPGSYAVAASVDGQPVIILNGFHPRQLSFFTAEDTVCAFLRCSSDTAWQSLRGDLIGTTDPSKADPASIRGTLFADPAAFGLATVSYNFNGVHMSAGPLEGLVELTRFFGGSLADYSFSSVLADAGFDADGIAALAENPTLEAGGERGSAFDLTEGVDAGAAATLLAGASSVD</sequence>
<keyword evidence="3" id="KW-1185">Reference proteome</keyword>
<proteinExistence type="predicted"/>
<dbReference type="RefSeq" id="WP_013864503.1">
    <property type="nucleotide sequence ID" value="NC_015635.1"/>
</dbReference>
<organism evidence="2 3">
    <name type="scientific">Microlunatus phosphovorus (strain ATCC 700054 / DSM 10555 / JCM 9379 / NBRC 101784 / NCIMB 13414 / VKM Ac-1990 / NM-1)</name>
    <dbReference type="NCBI Taxonomy" id="1032480"/>
    <lineage>
        <taxon>Bacteria</taxon>
        <taxon>Bacillati</taxon>
        <taxon>Actinomycetota</taxon>
        <taxon>Actinomycetes</taxon>
        <taxon>Propionibacteriales</taxon>
        <taxon>Propionibacteriaceae</taxon>
        <taxon>Microlunatus</taxon>
    </lineage>
</organism>
<feature type="compositionally biased region" description="Basic and acidic residues" evidence="1">
    <location>
        <begin position="1"/>
        <end position="11"/>
    </location>
</feature>
<dbReference type="EMBL" id="AP012204">
    <property type="protein sequence ID" value="BAK36654.1"/>
    <property type="molecule type" value="Genomic_DNA"/>
</dbReference>
<dbReference type="OrthoDB" id="367374at2"/>
<reference evidence="2 3" key="1">
    <citation type="submission" date="2011-05" db="EMBL/GenBank/DDBJ databases">
        <title>Whole genome sequence of Microlunatus phosphovorus NM-1.</title>
        <authorList>
            <person name="Hosoyama A."/>
            <person name="Sasaki K."/>
            <person name="Harada T."/>
            <person name="Igarashi R."/>
            <person name="Kawakoshi A."/>
            <person name="Sasagawa M."/>
            <person name="Fukada J."/>
            <person name="Nakamura S."/>
            <person name="Katano Y."/>
            <person name="Hanada S."/>
            <person name="Kamagata Y."/>
            <person name="Nakamura N."/>
            <person name="Yamazaki S."/>
            <person name="Fujita N."/>
        </authorList>
    </citation>
    <scope>NUCLEOTIDE SEQUENCE [LARGE SCALE GENOMIC DNA]</scope>
    <source>
        <strain evidence="3">ATCC 700054 / DSM 10555 / JCM 9379 / NBRC 101784 / NCIMB 13414 / VKM Ac-1990 / NM-1</strain>
    </source>
</reference>
<dbReference type="AlphaFoldDB" id="F5XP14"/>
<accession>F5XP14</accession>
<evidence type="ECO:0000256" key="1">
    <source>
        <dbReference type="SAM" id="MobiDB-lite"/>
    </source>
</evidence>
<protein>
    <submittedName>
        <fullName evidence="2">Uncharacterized protein</fullName>
    </submittedName>
</protein>
<gene>
    <name evidence="2" type="ordered locus">MLP_36400</name>
</gene>
<dbReference type="SUPFAM" id="SSF54919">
    <property type="entry name" value="Nucleoside diphosphate kinase, NDK"/>
    <property type="match status" value="1"/>
</dbReference>
<dbReference type="HOGENOM" id="CLU_073304_0_0_11"/>
<dbReference type="STRING" id="1032480.MLP_36400"/>
<name>F5XP14_MICPN</name>
<dbReference type="eggNOG" id="COG0105">
    <property type="taxonomic scope" value="Bacteria"/>
</dbReference>